<evidence type="ECO:0008006" key="3">
    <source>
        <dbReference type="Google" id="ProtNLM"/>
    </source>
</evidence>
<reference evidence="1 2" key="1">
    <citation type="submission" date="2015-07" db="EMBL/GenBank/DDBJ databases">
        <title>Comparative genomics of the Sigatoka disease complex on banana suggests a link between parallel evolutionary changes in Pseudocercospora fijiensis and Pseudocercospora eumusae and increased virulence on the banana host.</title>
        <authorList>
            <person name="Chang T.-C."/>
            <person name="Salvucci A."/>
            <person name="Crous P.W."/>
            <person name="Stergiopoulos I."/>
        </authorList>
    </citation>
    <scope>NUCLEOTIDE SEQUENCE [LARGE SCALE GENOMIC DNA]</scope>
    <source>
        <strain evidence="1 2">CBS 114824</strain>
    </source>
</reference>
<sequence length="410" mass="44923">MVGDIHVAHLFISFTLTLERLEMLRSLLFSLSCLACTVLSKPLPAYEEITNDLHARQSTAPPGGQQEGRFTFYKMPTALSGICDLCLGPDGALWGVQMLVNQIMRLDPETGEVEEFPIPFSPGIGNITIPGLNNGIIQDRIALSCAIRPGADGKIYSTNGLRNQLVQFDLGTRKFKLFQAPVNPAGNLFPFNDIFTDDNGMWMTQKTANLLQYFDYAQQDFTITLPLGVFVTSDGGVYGCEVLGNKIFEYIRETGEVKEYPLPTPLQGPAVNRAERDGFMYFSGFIGNSLGRINLQTKEIELFPTGEPAAFGSVTAGPSADGDVWMSFFTTTNGLLRFNRDEEINIVRFPNLFSSGSGPFGLLGAIGSLPVIGPVLQNIPPYLSISVEYGPGEAMWFGSYTRNAVGRYQI</sequence>
<dbReference type="Proteomes" id="UP000070133">
    <property type="component" value="Unassembled WGS sequence"/>
</dbReference>
<dbReference type="InterPro" id="IPR015943">
    <property type="entry name" value="WD40/YVTN_repeat-like_dom_sf"/>
</dbReference>
<dbReference type="InterPro" id="IPR051344">
    <property type="entry name" value="Vgb"/>
</dbReference>
<keyword evidence="2" id="KW-1185">Reference proteome</keyword>
<dbReference type="EMBL" id="LFZN01000008">
    <property type="protein sequence ID" value="KXT06076.1"/>
    <property type="molecule type" value="Genomic_DNA"/>
</dbReference>
<dbReference type="SUPFAM" id="SSF63829">
    <property type="entry name" value="Calcium-dependent phosphotriesterase"/>
    <property type="match status" value="1"/>
</dbReference>
<proteinExistence type="predicted"/>
<evidence type="ECO:0000313" key="2">
    <source>
        <dbReference type="Proteomes" id="UP000070133"/>
    </source>
</evidence>
<organism evidence="1 2">
    <name type="scientific">Pseudocercospora eumusae</name>
    <dbReference type="NCBI Taxonomy" id="321146"/>
    <lineage>
        <taxon>Eukaryota</taxon>
        <taxon>Fungi</taxon>
        <taxon>Dikarya</taxon>
        <taxon>Ascomycota</taxon>
        <taxon>Pezizomycotina</taxon>
        <taxon>Dothideomycetes</taxon>
        <taxon>Dothideomycetidae</taxon>
        <taxon>Mycosphaerellales</taxon>
        <taxon>Mycosphaerellaceae</taxon>
        <taxon>Pseudocercospora</taxon>
    </lineage>
</organism>
<dbReference type="Gene3D" id="2.130.10.10">
    <property type="entry name" value="YVTN repeat-like/Quinoprotein amine dehydrogenase"/>
    <property type="match status" value="2"/>
</dbReference>
<dbReference type="OrthoDB" id="3625478at2759"/>
<dbReference type="PANTHER" id="PTHR40274:SF3">
    <property type="entry name" value="VIRGINIAMYCIN B LYASE"/>
    <property type="match status" value="1"/>
</dbReference>
<name>A0A139HUG1_9PEZI</name>
<dbReference type="PANTHER" id="PTHR40274">
    <property type="entry name" value="VIRGINIAMYCIN B LYASE"/>
    <property type="match status" value="1"/>
</dbReference>
<evidence type="ECO:0000313" key="1">
    <source>
        <dbReference type="EMBL" id="KXT06076.1"/>
    </source>
</evidence>
<gene>
    <name evidence="1" type="ORF">AC578_1366</name>
</gene>
<protein>
    <recommendedName>
        <fullName evidence="3">SMP-30/Gluconolactonase/LRE-like region domain-containing protein</fullName>
    </recommendedName>
</protein>
<accession>A0A139HUG1</accession>
<dbReference type="AlphaFoldDB" id="A0A139HUG1"/>
<comment type="caution">
    <text evidence="1">The sequence shown here is derived from an EMBL/GenBank/DDBJ whole genome shotgun (WGS) entry which is preliminary data.</text>
</comment>